<keyword evidence="2" id="KW-1185">Reference proteome</keyword>
<name>A0ACC1P221_9PEZI</name>
<dbReference type="Proteomes" id="UP001143856">
    <property type="component" value="Unassembled WGS sequence"/>
</dbReference>
<accession>A0ACC1P221</accession>
<dbReference type="EMBL" id="JAPDGR010001232">
    <property type="protein sequence ID" value="KAJ2984748.1"/>
    <property type="molecule type" value="Genomic_DNA"/>
</dbReference>
<evidence type="ECO:0000313" key="2">
    <source>
        <dbReference type="Proteomes" id="UP001143856"/>
    </source>
</evidence>
<sequence>MLRASKRKKLKEENIQRLTDEYTKYFTERHSFEFVRRLGVGTGAAALLFKESECEASGTEERNVAVKFAFSEYEHRNEQADDEIENERKWLTRLQGAEHIVKILSHDVDRSKVSRPALVLEYVQYGSIQDLCKRLKAGNIRVPNRVLWTMFLCLTRACIGFAYPPWQNDEQESIPINGIKELSSIIHNDLHDENVLISDLRPDSIEHRHVPILKAIDFGKATIVPAGNWETADQKNIQEAARLITGVVAMKYSTLGDENMEVDIPDKTGNLRKIIVFTDPALHDSPYLLPSLKNILLLCQAANPNDRPSLQYVLNTCEKAVTTHTAQTYAGIANYDGASETDDSIRSMIQQIVFNADSSP</sequence>
<comment type="caution">
    <text evidence="1">The sequence shown here is derived from an EMBL/GenBank/DDBJ whole genome shotgun (WGS) entry which is preliminary data.</text>
</comment>
<reference evidence="1" key="1">
    <citation type="submission" date="2022-10" db="EMBL/GenBank/DDBJ databases">
        <title>Genome Sequence of Xylaria curta.</title>
        <authorList>
            <person name="Buettner E."/>
        </authorList>
    </citation>
    <scope>NUCLEOTIDE SEQUENCE</scope>
    <source>
        <strain evidence="1">Babe10</strain>
    </source>
</reference>
<organism evidence="1 2">
    <name type="scientific">Xylaria curta</name>
    <dbReference type="NCBI Taxonomy" id="42375"/>
    <lineage>
        <taxon>Eukaryota</taxon>
        <taxon>Fungi</taxon>
        <taxon>Dikarya</taxon>
        <taxon>Ascomycota</taxon>
        <taxon>Pezizomycotina</taxon>
        <taxon>Sordariomycetes</taxon>
        <taxon>Xylariomycetidae</taxon>
        <taxon>Xylariales</taxon>
        <taxon>Xylariaceae</taxon>
        <taxon>Xylaria</taxon>
    </lineage>
</organism>
<protein>
    <submittedName>
        <fullName evidence="1">Uncharacterized protein</fullName>
    </submittedName>
</protein>
<evidence type="ECO:0000313" key="1">
    <source>
        <dbReference type="EMBL" id="KAJ2984748.1"/>
    </source>
</evidence>
<proteinExistence type="predicted"/>
<gene>
    <name evidence="1" type="ORF">NUW58_g5896</name>
</gene>